<dbReference type="AlphaFoldDB" id="A0A224Y3Q8"/>
<dbReference type="CDD" id="cd00104">
    <property type="entry name" value="KAZAL_FS"/>
    <property type="match status" value="1"/>
</dbReference>
<feature type="signal peptide" evidence="1">
    <location>
        <begin position="1"/>
        <end position="25"/>
    </location>
</feature>
<feature type="chain" id="PRO_5013302215" evidence="1">
    <location>
        <begin position="26"/>
        <end position="87"/>
    </location>
</feature>
<keyword evidence="1" id="KW-0732">Signal</keyword>
<feature type="domain" description="Kazal-like" evidence="2">
    <location>
        <begin position="31"/>
        <end position="87"/>
    </location>
</feature>
<dbReference type="SUPFAM" id="SSF100895">
    <property type="entry name" value="Kazal-type serine protease inhibitors"/>
    <property type="match status" value="1"/>
</dbReference>
<proteinExistence type="predicted"/>
<name>A0A224Y3Q8_9HEMI</name>
<evidence type="ECO:0000259" key="2">
    <source>
        <dbReference type="PROSITE" id="PS51465"/>
    </source>
</evidence>
<dbReference type="InterPro" id="IPR002350">
    <property type="entry name" value="Kazal_dom"/>
</dbReference>
<sequence length="87" mass="9879">MNKFLGERITSFLFMSLMDEFSVLALSIELTGGQQQCNIACTGEYNPVCGEQNQFLRVFTNRCRLDRENSCGANPPWTFVRTGQCPF</sequence>
<evidence type="ECO:0000256" key="1">
    <source>
        <dbReference type="SAM" id="SignalP"/>
    </source>
</evidence>
<organism evidence="3">
    <name type="scientific">Panstrongylus lignarius</name>
    <dbReference type="NCBI Taxonomy" id="156445"/>
    <lineage>
        <taxon>Eukaryota</taxon>
        <taxon>Metazoa</taxon>
        <taxon>Ecdysozoa</taxon>
        <taxon>Arthropoda</taxon>
        <taxon>Hexapoda</taxon>
        <taxon>Insecta</taxon>
        <taxon>Pterygota</taxon>
        <taxon>Neoptera</taxon>
        <taxon>Paraneoptera</taxon>
        <taxon>Hemiptera</taxon>
        <taxon>Heteroptera</taxon>
        <taxon>Panheteroptera</taxon>
        <taxon>Cimicomorpha</taxon>
        <taxon>Reduviidae</taxon>
        <taxon>Triatominae</taxon>
        <taxon>Panstrongylus</taxon>
    </lineage>
</organism>
<accession>A0A224Y3Q8</accession>
<dbReference type="PROSITE" id="PS51465">
    <property type="entry name" value="KAZAL_2"/>
    <property type="match status" value="1"/>
</dbReference>
<dbReference type="Gene3D" id="3.30.60.30">
    <property type="match status" value="1"/>
</dbReference>
<dbReference type="InterPro" id="IPR036058">
    <property type="entry name" value="Kazal_dom_sf"/>
</dbReference>
<evidence type="ECO:0000313" key="3">
    <source>
        <dbReference type="EMBL" id="JAW15303.1"/>
    </source>
</evidence>
<protein>
    <submittedName>
        <fullName evidence="3">Putative kazal type serine protease inhibitor</fullName>
    </submittedName>
</protein>
<reference evidence="3" key="1">
    <citation type="journal article" date="2018" name="PLoS Negl. Trop. Dis.">
        <title>An insight into the salivary gland and fat body transcriptome of Panstrongylus lignarius (Hemiptera: Heteroptera), the main vector of Chagas disease in Peru.</title>
        <authorList>
            <person name="Nevoa J.C."/>
            <person name="Mendes M.T."/>
            <person name="da Silva M.V."/>
            <person name="Soares S.C."/>
            <person name="Oliveira C.J.F."/>
            <person name="Ribeiro J.M.C."/>
        </authorList>
    </citation>
    <scope>NUCLEOTIDE SEQUENCE</scope>
</reference>
<dbReference type="EMBL" id="GFTR01001123">
    <property type="protein sequence ID" value="JAW15303.1"/>
    <property type="molecule type" value="Transcribed_RNA"/>
</dbReference>